<organism evidence="7 8">
    <name type="scientific">Psilocybe cf. subviscida</name>
    <dbReference type="NCBI Taxonomy" id="2480587"/>
    <lineage>
        <taxon>Eukaryota</taxon>
        <taxon>Fungi</taxon>
        <taxon>Dikarya</taxon>
        <taxon>Basidiomycota</taxon>
        <taxon>Agaricomycotina</taxon>
        <taxon>Agaricomycetes</taxon>
        <taxon>Agaricomycetidae</taxon>
        <taxon>Agaricales</taxon>
        <taxon>Agaricineae</taxon>
        <taxon>Strophariaceae</taxon>
        <taxon>Psilocybe</taxon>
    </lineage>
</organism>
<feature type="region of interest" description="Disordered" evidence="6">
    <location>
        <begin position="72"/>
        <end position="149"/>
    </location>
</feature>
<feature type="compositionally biased region" description="Acidic residues" evidence="6">
    <location>
        <begin position="91"/>
        <end position="115"/>
    </location>
</feature>
<name>A0A8H5ATU8_9AGAR</name>
<dbReference type="GO" id="GO:0005634">
    <property type="term" value="C:nucleus"/>
    <property type="evidence" value="ECO:0007669"/>
    <property type="project" value="UniProtKB-SubCell"/>
</dbReference>
<comment type="subcellular location">
    <subcellularLocation>
        <location evidence="1">Nucleus</location>
    </subcellularLocation>
</comment>
<evidence type="ECO:0000256" key="2">
    <source>
        <dbReference type="ARBA" id="ARBA00022723"/>
    </source>
</evidence>
<dbReference type="SUPFAM" id="SSF53098">
    <property type="entry name" value="Ribonuclease H-like"/>
    <property type="match status" value="1"/>
</dbReference>
<evidence type="ECO:0000256" key="4">
    <source>
        <dbReference type="ARBA" id="ARBA00022833"/>
    </source>
</evidence>
<dbReference type="Proteomes" id="UP000567179">
    <property type="component" value="Unassembled WGS sequence"/>
</dbReference>
<evidence type="ECO:0000313" key="8">
    <source>
        <dbReference type="Proteomes" id="UP000567179"/>
    </source>
</evidence>
<gene>
    <name evidence="7" type="ORF">D9619_008095</name>
</gene>
<dbReference type="OrthoDB" id="1607513at2759"/>
<dbReference type="PANTHER" id="PTHR46481">
    <property type="entry name" value="ZINC FINGER BED DOMAIN-CONTAINING PROTEIN 4"/>
    <property type="match status" value="1"/>
</dbReference>
<keyword evidence="8" id="KW-1185">Reference proteome</keyword>
<accession>A0A8H5ATU8</accession>
<proteinExistence type="predicted"/>
<reference evidence="7 8" key="1">
    <citation type="journal article" date="2020" name="ISME J.">
        <title>Uncovering the hidden diversity of litter-decomposition mechanisms in mushroom-forming fungi.</title>
        <authorList>
            <person name="Floudas D."/>
            <person name="Bentzer J."/>
            <person name="Ahren D."/>
            <person name="Johansson T."/>
            <person name="Persson P."/>
            <person name="Tunlid A."/>
        </authorList>
    </citation>
    <scope>NUCLEOTIDE SEQUENCE [LARGE SCALE GENOMIC DNA]</scope>
    <source>
        <strain evidence="7 8">CBS 101986</strain>
    </source>
</reference>
<sequence>MADTFSPTENCALDTATGNLKEAADILFYESETDANPISNGMQPQAAGLRTVEGRGQCSKNISKLQESLAAQKLNNDVKRPRIDSGNNDVNESDDDTDYVASTDEDDSSEGEDCTEITNQEIAESLPSKTIPETGRGSGKRKRTKPTTLRIEEVEDEDTLQDCVRRKNALAADSSAILEETSSTRSSPQPVKQNPIYYFYESVEYNADGSLGSSGDKHYNCLSGLIGNLKTCLPPMHRLYLALKDCQDHKEGGATEDEISIAAGRTPLDSAKAIACLQSLEQKTSNLPKAFAQQEAKSLEEWDQNKFLDLLASWIVACDQPFEEVDRPEFQDLLKYVHHSRASFTIPGRNAIRRRIMKLGEVELAATKEMFSTLKGRISISLDAWTSPNNIVFLGIVAHYTTNDGKLEELLIDFQELVGEHSGENIAEAVWETLTYYQIEDQIMAFMLDNATNNDTFVDAIKLLEAIGAVSSSDSKKAAACGGNYQDNVVLPLSDDANEMAERQHKENYKESTDDNESIADTDRILTSVDKLQKIIQSIRSSPQRKRTWLSQVMQSLDEQGLGKEKQGRMPILDVRTRWSSMHQMMSRPLEFKEDIDTFSQRFKDLHASELSERDWNAIKLVAQWLHAFREATTQMSSTTKPMLSTTHAVFCGLQDELRSTISTLPNDVDPQIRTRLINAHRKLSDYYHTFDQSPFYTWAGILDPRIMYSGLKDDYANDSLLLDYLESAKSELSLHYTLYYAHTSTDPPKQSSSSSTSSTSTSLQASSTKFNFTARYKRRYRQTTNELKEYLKLQPEDFDMCNPFEWWLGRRRNLLM</sequence>
<evidence type="ECO:0000256" key="6">
    <source>
        <dbReference type="SAM" id="MobiDB-lite"/>
    </source>
</evidence>
<evidence type="ECO:0000256" key="3">
    <source>
        <dbReference type="ARBA" id="ARBA00022771"/>
    </source>
</evidence>
<dbReference type="EMBL" id="JAACJJ010000057">
    <property type="protein sequence ID" value="KAF5310636.1"/>
    <property type="molecule type" value="Genomic_DNA"/>
</dbReference>
<evidence type="ECO:0000256" key="1">
    <source>
        <dbReference type="ARBA" id="ARBA00004123"/>
    </source>
</evidence>
<dbReference type="InterPro" id="IPR012337">
    <property type="entry name" value="RNaseH-like_sf"/>
</dbReference>
<keyword evidence="5" id="KW-0539">Nucleus</keyword>
<dbReference type="InterPro" id="IPR052035">
    <property type="entry name" value="ZnF_BED_domain_contain"/>
</dbReference>
<dbReference type="AlphaFoldDB" id="A0A8H5ATU8"/>
<comment type="caution">
    <text evidence="7">The sequence shown here is derived from an EMBL/GenBank/DDBJ whole genome shotgun (WGS) entry which is preliminary data.</text>
</comment>
<evidence type="ECO:0008006" key="9">
    <source>
        <dbReference type="Google" id="ProtNLM"/>
    </source>
</evidence>
<keyword evidence="2" id="KW-0479">Metal-binding</keyword>
<protein>
    <recommendedName>
        <fullName evidence="9">HAT C-terminal dimerisation domain-containing protein</fullName>
    </recommendedName>
</protein>
<dbReference type="GO" id="GO:0008270">
    <property type="term" value="F:zinc ion binding"/>
    <property type="evidence" value="ECO:0007669"/>
    <property type="project" value="UniProtKB-KW"/>
</dbReference>
<evidence type="ECO:0000313" key="7">
    <source>
        <dbReference type="EMBL" id="KAF5310636.1"/>
    </source>
</evidence>
<evidence type="ECO:0000256" key="5">
    <source>
        <dbReference type="ARBA" id="ARBA00023242"/>
    </source>
</evidence>
<dbReference type="PANTHER" id="PTHR46481:SF10">
    <property type="entry name" value="ZINC FINGER BED DOMAIN-CONTAINING PROTEIN 39"/>
    <property type="match status" value="1"/>
</dbReference>
<keyword evidence="3" id="KW-0863">Zinc-finger</keyword>
<keyword evidence="4" id="KW-0862">Zinc</keyword>